<reference evidence="1" key="1">
    <citation type="submission" date="2023-10" db="EMBL/GenBank/DDBJ databases">
        <title>Characterization and whole genome sequencing of a novel strain of Bergeyella porcorum QD2021 isolated from pig.</title>
        <authorList>
            <person name="Liu G."/>
            <person name="Chen C."/>
            <person name="Han X."/>
        </authorList>
    </citation>
    <scope>NUCLEOTIDE SEQUENCE</scope>
    <source>
        <strain evidence="1">QD2021</strain>
    </source>
</reference>
<dbReference type="Gene3D" id="3.40.710.10">
    <property type="entry name" value="DD-peptidase/beta-lactamase superfamily"/>
    <property type="match status" value="1"/>
</dbReference>
<dbReference type="EMBL" id="CP136426">
    <property type="protein sequence ID" value="WOC52174.1"/>
    <property type="molecule type" value="Genomic_DNA"/>
</dbReference>
<dbReference type="KEGG" id="bpor:BPO_1527"/>
<dbReference type="InterPro" id="IPR012338">
    <property type="entry name" value="Beta-lactam/transpept-like"/>
</dbReference>
<gene>
    <name evidence="1" type="ORF">BPO_1527</name>
</gene>
<dbReference type="SUPFAM" id="SSF56601">
    <property type="entry name" value="beta-lactamase/transpeptidase-like"/>
    <property type="match status" value="1"/>
</dbReference>
<name>A0AAU0F0D3_9FLAO</name>
<organism evidence="1 2">
    <name type="scientific">Bergeyella porcorum</name>
    <dbReference type="NCBI Taxonomy" id="1735111"/>
    <lineage>
        <taxon>Bacteria</taxon>
        <taxon>Pseudomonadati</taxon>
        <taxon>Bacteroidota</taxon>
        <taxon>Flavobacteriia</taxon>
        <taxon>Flavobacteriales</taxon>
        <taxon>Weeksellaceae</taxon>
        <taxon>Bergeyella</taxon>
    </lineage>
</organism>
<accession>A0AAU0F0D3</accession>
<dbReference type="Proteomes" id="UP001432059">
    <property type="component" value="Chromosome"/>
</dbReference>
<sequence>MNNDLATGVKGRIPSGEFYEKRMAAIYKASGSKADPKKWNPLTTGAVFNGMGQGDVMLTPLQLANGVAAIANRGWFYTPHK</sequence>
<dbReference type="AlphaFoldDB" id="A0AAU0F0D3"/>
<evidence type="ECO:0000313" key="2">
    <source>
        <dbReference type="Proteomes" id="UP001432059"/>
    </source>
</evidence>
<proteinExistence type="predicted"/>
<protein>
    <submittedName>
        <fullName evidence="1">Uncharacterized protein</fullName>
    </submittedName>
</protein>
<evidence type="ECO:0000313" key="1">
    <source>
        <dbReference type="EMBL" id="WOC52174.1"/>
    </source>
</evidence>
<keyword evidence="2" id="KW-1185">Reference proteome</keyword>